<feature type="region of interest" description="Disordered" evidence="2">
    <location>
        <begin position="319"/>
        <end position="344"/>
    </location>
</feature>
<evidence type="ECO:0000256" key="1">
    <source>
        <dbReference type="SAM" id="Coils"/>
    </source>
</evidence>
<feature type="coiled-coil region" evidence="1">
    <location>
        <begin position="790"/>
        <end position="817"/>
    </location>
</feature>
<keyword evidence="1" id="KW-0175">Coiled coil</keyword>
<evidence type="ECO:0000256" key="2">
    <source>
        <dbReference type="SAM" id="MobiDB-lite"/>
    </source>
</evidence>
<comment type="caution">
    <text evidence="3">The sequence shown here is derived from an EMBL/GenBank/DDBJ whole genome shotgun (WGS) entry which is preliminary data.</text>
</comment>
<keyword evidence="4" id="KW-1185">Reference proteome</keyword>
<feature type="region of interest" description="Disordered" evidence="2">
    <location>
        <begin position="38"/>
        <end position="59"/>
    </location>
</feature>
<accession>A0ABD3N841</accession>
<feature type="compositionally biased region" description="Low complexity" evidence="2">
    <location>
        <begin position="38"/>
        <end position="47"/>
    </location>
</feature>
<feature type="coiled-coil region" evidence="1">
    <location>
        <begin position="661"/>
        <end position="755"/>
    </location>
</feature>
<dbReference type="EMBL" id="JALLPJ020001272">
    <property type="protein sequence ID" value="KAL3772182.1"/>
    <property type="molecule type" value="Genomic_DNA"/>
</dbReference>
<feature type="coiled-coil region" evidence="1">
    <location>
        <begin position="879"/>
        <end position="920"/>
    </location>
</feature>
<dbReference type="Proteomes" id="UP001530400">
    <property type="component" value="Unassembled WGS sequence"/>
</dbReference>
<evidence type="ECO:0000313" key="4">
    <source>
        <dbReference type="Proteomes" id="UP001530400"/>
    </source>
</evidence>
<feature type="region of interest" description="Disordered" evidence="2">
    <location>
        <begin position="503"/>
        <end position="523"/>
    </location>
</feature>
<organism evidence="3 4">
    <name type="scientific">Cyclotella atomus</name>
    <dbReference type="NCBI Taxonomy" id="382360"/>
    <lineage>
        <taxon>Eukaryota</taxon>
        <taxon>Sar</taxon>
        <taxon>Stramenopiles</taxon>
        <taxon>Ochrophyta</taxon>
        <taxon>Bacillariophyta</taxon>
        <taxon>Coscinodiscophyceae</taxon>
        <taxon>Thalassiosirophycidae</taxon>
        <taxon>Stephanodiscales</taxon>
        <taxon>Stephanodiscaceae</taxon>
        <taxon>Cyclotella</taxon>
    </lineage>
</organism>
<feature type="compositionally biased region" description="Basic and acidic residues" evidence="2">
    <location>
        <begin position="322"/>
        <end position="344"/>
    </location>
</feature>
<evidence type="ECO:0000313" key="3">
    <source>
        <dbReference type="EMBL" id="KAL3772182.1"/>
    </source>
</evidence>
<sequence length="935" mass="106678">MMANQLPSLQSSTTASSAHSFSSSNQFIYSFSDATSSYPTSTHESSSVNVVTPTHSRRTDDANEQLQLQLHHLRQQASQESLEYERAMRRAVLENEYVRKINVKLIAKLQGLEGDGDSVKSSLQMLDTVVQQSKQLMREMDESKREVVHRLLDAEGGNRQLTNEIEMASDAMRKCQLELEAIQSKSEERERRLEQMEVTSHQQDELVAELRDTLATSSHSYNKLRINCNTLQAEKENARLEVHKLLMEKDEDLLRRIDAEAHIAKSKRELGELKRRLELFEEAKLCGDSEHVDGGSETSMEEDWENRIEAVKAILKQATSERSAEVEGAQEEHSSDSQESVVGERLDDSARIRDILTAMDQISTQSTPKSVDDTSQNSQLTALAAENADLRNQISLLKGLQDFDSIQKAIAGITAERDELITKLEIIDSDTSAKIQEGRVEVNQLKEEIATVTKKLQTADAAAISLSNQLLSTESERDDLKGLLLEFHEHLLSMAERNEFSLKESRFESRGLEPSSTNDDDLKSDAFMEPEAEICEHKSIESDVMSAFQAIQSRLVHLEQSLDCEQKRVEQHDLEKAKLEGDNNAKIYSLTAQLNEYRERISNLEATNEKLVKSKQRLTLDMEERSAMHDHAQLEFDQASEFLNEIKMQLAAKSSALDLQSTEQKQERERLESTIASLEHDREQSASLVADLNNQLREVQKVAYQMKERVQMLEVDRALIYATKNDEITSVKQLLKEEKDNSKTLKEQLQVIRIKLDQSSEMESMWSDRIKLLQQNSELAEKHGHKCEELTKLNSTIEHLQSEVNSYKVRLSSAYEKVEAQNKLVTVKRKNISALQDEIISLRFQNDEIKSNITRHESSLRSICSSGPCQSKLTFDEMLLLLKRDKKKQQEKLEATLDENDILEQQVHILSTEVSKCKRERKELLLLCNQHSIKH</sequence>
<feature type="coiled-coil region" evidence="1">
    <location>
        <begin position="555"/>
        <end position="621"/>
    </location>
</feature>
<gene>
    <name evidence="3" type="ORF">ACHAWO_012120</name>
</gene>
<reference evidence="3 4" key="1">
    <citation type="submission" date="2024-10" db="EMBL/GenBank/DDBJ databases">
        <title>Updated reference genomes for cyclostephanoid diatoms.</title>
        <authorList>
            <person name="Roberts W.R."/>
            <person name="Alverson A.J."/>
        </authorList>
    </citation>
    <scope>NUCLEOTIDE SEQUENCE [LARGE SCALE GENOMIC DNA]</scope>
    <source>
        <strain evidence="3 4">AJA010-31</strain>
    </source>
</reference>
<proteinExistence type="predicted"/>
<feature type="coiled-coil region" evidence="1">
    <location>
        <begin position="435"/>
        <end position="462"/>
    </location>
</feature>
<name>A0ABD3N841_9STRA</name>
<dbReference type="AlphaFoldDB" id="A0ABD3N841"/>
<protein>
    <submittedName>
        <fullName evidence="3">Uncharacterized protein</fullName>
    </submittedName>
</protein>